<comment type="caution">
    <text evidence="2">The sequence shown here is derived from an EMBL/GenBank/DDBJ whole genome shotgun (WGS) entry which is preliminary data.</text>
</comment>
<keyword evidence="1" id="KW-0175">Coiled coil</keyword>
<evidence type="ECO:0008006" key="4">
    <source>
        <dbReference type="Google" id="ProtNLM"/>
    </source>
</evidence>
<evidence type="ECO:0000313" key="2">
    <source>
        <dbReference type="EMBL" id="OIN56317.1"/>
    </source>
</evidence>
<organism evidence="2 3">
    <name type="scientific">Arsenicibacter rosenii</name>
    <dbReference type="NCBI Taxonomy" id="1750698"/>
    <lineage>
        <taxon>Bacteria</taxon>
        <taxon>Pseudomonadati</taxon>
        <taxon>Bacteroidota</taxon>
        <taxon>Cytophagia</taxon>
        <taxon>Cytophagales</taxon>
        <taxon>Spirosomataceae</taxon>
        <taxon>Arsenicibacter</taxon>
    </lineage>
</organism>
<gene>
    <name evidence="2" type="ORF">BLX24_25115</name>
</gene>
<dbReference type="EMBL" id="MORL01000024">
    <property type="protein sequence ID" value="OIN56317.1"/>
    <property type="molecule type" value="Genomic_DNA"/>
</dbReference>
<sequence>MWPVKAREAMDTFKVLSDLFNEYQSMLHEATIELRHARNREKQLREEMDAKTLMSEEDACRHLKKTPRSIRYCREAKNMPHIRKEAEIWYIKGDIDAWLKKGSVNMHKL</sequence>
<dbReference type="AlphaFoldDB" id="A0A1S2VC31"/>
<feature type="coiled-coil region" evidence="1">
    <location>
        <begin position="20"/>
        <end position="54"/>
    </location>
</feature>
<evidence type="ECO:0000313" key="3">
    <source>
        <dbReference type="Proteomes" id="UP000181790"/>
    </source>
</evidence>
<name>A0A1S2VC31_9BACT</name>
<dbReference type="Proteomes" id="UP000181790">
    <property type="component" value="Unassembled WGS sequence"/>
</dbReference>
<keyword evidence="3" id="KW-1185">Reference proteome</keyword>
<accession>A0A1S2VC31</accession>
<reference evidence="2 3" key="1">
    <citation type="submission" date="2016-10" db="EMBL/GenBank/DDBJ databases">
        <title>Arsenicibacter rosenii gen. nov., sp. nov., an efficient arsenic-methylating bacterium isolated from an arsenic-contaminated paddy soil.</title>
        <authorList>
            <person name="Huang K."/>
        </authorList>
    </citation>
    <scope>NUCLEOTIDE SEQUENCE [LARGE SCALE GENOMIC DNA]</scope>
    <source>
        <strain evidence="2 3">SM-1</strain>
    </source>
</reference>
<protein>
    <recommendedName>
        <fullName evidence="4">Helix-turn-helix domain-containing protein</fullName>
    </recommendedName>
</protein>
<evidence type="ECO:0000256" key="1">
    <source>
        <dbReference type="SAM" id="Coils"/>
    </source>
</evidence>
<proteinExistence type="predicted"/>